<dbReference type="Proteomes" id="UP000199092">
    <property type="component" value="Chromosome I"/>
</dbReference>
<feature type="domain" description="FAD dependent oxidoreductase" evidence="5">
    <location>
        <begin position="4"/>
        <end position="353"/>
    </location>
</feature>
<dbReference type="EMBL" id="LT629749">
    <property type="protein sequence ID" value="SDS47785.1"/>
    <property type="molecule type" value="Genomic_DNA"/>
</dbReference>
<evidence type="ECO:0000256" key="3">
    <source>
        <dbReference type="ARBA" id="ARBA00022827"/>
    </source>
</evidence>
<keyword evidence="2" id="KW-0285">Flavoprotein</keyword>
<organism evidence="6 7">
    <name type="scientific">Friedmanniella luteola</name>
    <dbReference type="NCBI Taxonomy" id="546871"/>
    <lineage>
        <taxon>Bacteria</taxon>
        <taxon>Bacillati</taxon>
        <taxon>Actinomycetota</taxon>
        <taxon>Actinomycetes</taxon>
        <taxon>Propionibacteriales</taxon>
        <taxon>Nocardioidaceae</taxon>
        <taxon>Friedmanniella</taxon>
    </lineage>
</organism>
<dbReference type="PANTHER" id="PTHR10961:SF7">
    <property type="entry name" value="FAD DEPENDENT OXIDOREDUCTASE DOMAIN-CONTAINING PROTEIN"/>
    <property type="match status" value="1"/>
</dbReference>
<gene>
    <name evidence="6" type="ORF">SAMN04488543_1811</name>
</gene>
<keyword evidence="3" id="KW-0274">FAD</keyword>
<dbReference type="Pfam" id="PF01266">
    <property type="entry name" value="DAO"/>
    <property type="match status" value="1"/>
</dbReference>
<evidence type="ECO:0000256" key="1">
    <source>
        <dbReference type="ARBA" id="ARBA00001974"/>
    </source>
</evidence>
<comment type="cofactor">
    <cofactor evidence="1">
        <name>FAD</name>
        <dbReference type="ChEBI" id="CHEBI:57692"/>
    </cofactor>
</comment>
<proteinExistence type="predicted"/>
<dbReference type="STRING" id="546871.SAMN04488543_1811"/>
<evidence type="ECO:0000256" key="2">
    <source>
        <dbReference type="ARBA" id="ARBA00022630"/>
    </source>
</evidence>
<evidence type="ECO:0000313" key="7">
    <source>
        <dbReference type="Proteomes" id="UP000199092"/>
    </source>
</evidence>
<keyword evidence="7" id="KW-1185">Reference proteome</keyword>
<dbReference type="InterPro" id="IPR006076">
    <property type="entry name" value="FAD-dep_OxRdtase"/>
</dbReference>
<dbReference type="RefSeq" id="WP_091412197.1">
    <property type="nucleotide sequence ID" value="NZ_LT629749.1"/>
</dbReference>
<sequence>MEHDVIVVGVGGMGAAAADALAGRGQRVLALEQFGLAHARGSSHGSTRIVRQAYFESPDYLPLLRRAYQLWDALPPALALHRVGCLVLGHADSPVLTGAAATAARCGVAVQTLTAAEVRRRFPAFRPGDDEAALLEPDAGFVRPELTVAHLAGRARQRGARVLTDQRVLAWEVTGDGVAVRTRDAVHRAARLVLAAGAWTPALAGSLGIPIRVERRVMHFFTPSEPGRFAPARMPTFIWDLAAGDSLYGFPLDGADGVKVGFHNRGPVIDPDRLQPDGSAEEVDEMRAVLDRHLPGAAGRLVRSTGCLYASTPDEDFVLGLVPGLDDRVVVAAGFSGHGFKFVPVVGEVVADLVVEGTTPFDLGFLAPTRFAATADP</sequence>
<reference evidence="6 7" key="1">
    <citation type="submission" date="2016-10" db="EMBL/GenBank/DDBJ databases">
        <authorList>
            <person name="de Groot N.N."/>
        </authorList>
    </citation>
    <scope>NUCLEOTIDE SEQUENCE [LARGE SCALE GENOMIC DNA]</scope>
    <source>
        <strain evidence="6 7">DSM 21741</strain>
    </source>
</reference>
<dbReference type="InterPro" id="IPR045170">
    <property type="entry name" value="MTOX"/>
</dbReference>
<evidence type="ECO:0000313" key="6">
    <source>
        <dbReference type="EMBL" id="SDS47785.1"/>
    </source>
</evidence>
<name>A0A1H1SII5_9ACTN</name>
<dbReference type="AlphaFoldDB" id="A0A1H1SII5"/>
<evidence type="ECO:0000256" key="4">
    <source>
        <dbReference type="ARBA" id="ARBA00023002"/>
    </source>
</evidence>
<dbReference type="GO" id="GO:0050660">
    <property type="term" value="F:flavin adenine dinucleotide binding"/>
    <property type="evidence" value="ECO:0007669"/>
    <property type="project" value="InterPro"/>
</dbReference>
<dbReference type="GO" id="GO:0008115">
    <property type="term" value="F:sarcosine oxidase activity"/>
    <property type="evidence" value="ECO:0007669"/>
    <property type="project" value="TreeGrafter"/>
</dbReference>
<dbReference type="PANTHER" id="PTHR10961">
    <property type="entry name" value="PEROXISOMAL SARCOSINE OXIDASE"/>
    <property type="match status" value="1"/>
</dbReference>
<dbReference type="InterPro" id="IPR036188">
    <property type="entry name" value="FAD/NAD-bd_sf"/>
</dbReference>
<dbReference type="SUPFAM" id="SSF54373">
    <property type="entry name" value="FAD-linked reductases, C-terminal domain"/>
    <property type="match status" value="1"/>
</dbReference>
<dbReference type="Gene3D" id="3.30.9.10">
    <property type="entry name" value="D-Amino Acid Oxidase, subunit A, domain 2"/>
    <property type="match status" value="1"/>
</dbReference>
<keyword evidence="4" id="KW-0560">Oxidoreductase</keyword>
<dbReference type="NCBIfam" id="NF008425">
    <property type="entry name" value="PRK11259.1"/>
    <property type="match status" value="1"/>
</dbReference>
<dbReference type="Gene3D" id="3.50.50.60">
    <property type="entry name" value="FAD/NAD(P)-binding domain"/>
    <property type="match status" value="1"/>
</dbReference>
<evidence type="ECO:0000259" key="5">
    <source>
        <dbReference type="Pfam" id="PF01266"/>
    </source>
</evidence>
<dbReference type="SUPFAM" id="SSF51905">
    <property type="entry name" value="FAD/NAD(P)-binding domain"/>
    <property type="match status" value="1"/>
</dbReference>
<accession>A0A1H1SII5</accession>
<protein>
    <submittedName>
        <fullName evidence="6">Sarcosine oxidase</fullName>
    </submittedName>
</protein>
<dbReference type="OrthoDB" id="9806452at2"/>